<reference evidence="1 2" key="1">
    <citation type="journal article" date="2015" name="Genome Announc.">
        <title>Draft Genome Sequence of Burkholderia sp. Strain PML1(12), an Ectomycorrhizosphere-Inhabiting Bacterium with Effective Mineral-Weathering Ability.</title>
        <authorList>
            <person name="Uroz S."/>
            <person name="Oger P."/>
        </authorList>
    </citation>
    <scope>NUCLEOTIDE SEQUENCE [LARGE SCALE GENOMIC DNA]</scope>
    <source>
        <strain evidence="2">PML1(12)</strain>
    </source>
</reference>
<protein>
    <submittedName>
        <fullName evidence="1">Uncharacterized protein</fullName>
    </submittedName>
</protein>
<sequence length="161" mass="18018">MIRFLDLNNMRVTATDQEFFNLVTSVARGSLPDGDRRLSSEELVAGIEDWIERRCSRIVRAVSEVRVRDFLDKVKQAGGRVKESADKHAWIVYGPLEKGKNVRIAKKTTCMAGMPARAFARKIGFTDGQSGISFDDLSAGVQPEQRIIGDLIEVLRWLAHA</sequence>
<proteinExistence type="predicted"/>
<accession>A0A0J1FLC5</accession>
<evidence type="ECO:0000313" key="1">
    <source>
        <dbReference type="EMBL" id="KLU20513.1"/>
    </source>
</evidence>
<organism evidence="1 2">
    <name type="scientific">Caballeronia mineralivorans PML1(12)</name>
    <dbReference type="NCBI Taxonomy" id="908627"/>
    <lineage>
        <taxon>Bacteria</taxon>
        <taxon>Pseudomonadati</taxon>
        <taxon>Pseudomonadota</taxon>
        <taxon>Betaproteobacteria</taxon>
        <taxon>Burkholderiales</taxon>
        <taxon>Burkholderiaceae</taxon>
        <taxon>Caballeronia</taxon>
    </lineage>
</organism>
<dbReference type="EMBL" id="AEJF01000251">
    <property type="protein sequence ID" value="KLU20513.1"/>
    <property type="molecule type" value="Genomic_DNA"/>
</dbReference>
<comment type="caution">
    <text evidence="1">The sequence shown here is derived from an EMBL/GenBank/DDBJ whole genome shotgun (WGS) entry which is preliminary data.</text>
</comment>
<evidence type="ECO:0000313" key="2">
    <source>
        <dbReference type="Proteomes" id="UP000035963"/>
    </source>
</evidence>
<dbReference type="Proteomes" id="UP000035963">
    <property type="component" value="Unassembled WGS sequence"/>
</dbReference>
<gene>
    <name evidence="1" type="ORF">EOS_41145</name>
</gene>
<dbReference type="AlphaFoldDB" id="A0A0J1FLC5"/>
<keyword evidence="2" id="KW-1185">Reference proteome</keyword>
<dbReference type="PATRIC" id="fig|908627.4.peg.9246"/>
<name>A0A0J1FLC5_9BURK</name>